<dbReference type="GO" id="GO:0000149">
    <property type="term" value="F:SNARE binding"/>
    <property type="evidence" value="ECO:0007669"/>
    <property type="project" value="TreeGrafter"/>
</dbReference>
<dbReference type="Gene3D" id="1.20.58.150">
    <property type="entry name" value="ANTH domain"/>
    <property type="match status" value="1"/>
</dbReference>
<evidence type="ECO:0000313" key="4">
    <source>
        <dbReference type="Proteomes" id="UP000014254"/>
    </source>
</evidence>
<dbReference type="SUPFAM" id="SSF48464">
    <property type="entry name" value="ENTH/VHS domain"/>
    <property type="match status" value="1"/>
</dbReference>
<dbReference type="GO" id="GO:0048268">
    <property type="term" value="P:clathrin coat assembly"/>
    <property type="evidence" value="ECO:0007669"/>
    <property type="project" value="InterPro"/>
</dbReference>
<dbReference type="PANTHER" id="PTHR22951:SF5">
    <property type="entry name" value="PHOSPHATIDYLINOSITOL-BINDING CLATHRIN ASSEMBLY PROTEIN LAP"/>
    <property type="match status" value="1"/>
</dbReference>
<accession>S2JDC8</accession>
<dbReference type="OrthoDB" id="44015at2759"/>
<dbReference type="PANTHER" id="PTHR22951">
    <property type="entry name" value="CLATHRIN ASSEMBLY PROTEIN"/>
    <property type="match status" value="1"/>
</dbReference>
<dbReference type="AlphaFoldDB" id="S2JDC8"/>
<dbReference type="GO" id="GO:0072583">
    <property type="term" value="P:clathrin-dependent endocytosis"/>
    <property type="evidence" value="ECO:0007669"/>
    <property type="project" value="InterPro"/>
</dbReference>
<dbReference type="GO" id="GO:0005545">
    <property type="term" value="F:1-phosphatidylinositol binding"/>
    <property type="evidence" value="ECO:0007669"/>
    <property type="project" value="InterPro"/>
</dbReference>
<feature type="region of interest" description="Disordered" evidence="1">
    <location>
        <begin position="293"/>
        <end position="322"/>
    </location>
</feature>
<feature type="compositionally biased region" description="Low complexity" evidence="1">
    <location>
        <begin position="293"/>
        <end position="320"/>
    </location>
</feature>
<dbReference type="GO" id="GO:0005546">
    <property type="term" value="F:phosphatidylinositol-4,5-bisphosphate binding"/>
    <property type="evidence" value="ECO:0007669"/>
    <property type="project" value="TreeGrafter"/>
</dbReference>
<dbReference type="PROSITE" id="PS50942">
    <property type="entry name" value="ENTH"/>
    <property type="match status" value="1"/>
</dbReference>
<proteinExistence type="predicted"/>
<evidence type="ECO:0000256" key="1">
    <source>
        <dbReference type="SAM" id="MobiDB-lite"/>
    </source>
</evidence>
<gene>
    <name evidence="3" type="ORF">HMPREF1544_04870</name>
</gene>
<evidence type="ECO:0000259" key="2">
    <source>
        <dbReference type="PROSITE" id="PS50942"/>
    </source>
</evidence>
<dbReference type="EMBL" id="KE123953">
    <property type="protein sequence ID" value="EPB88286.1"/>
    <property type="molecule type" value="Genomic_DNA"/>
</dbReference>
<dbReference type="InterPro" id="IPR014712">
    <property type="entry name" value="ANTH_dom_sf"/>
</dbReference>
<dbReference type="GO" id="GO:0030136">
    <property type="term" value="C:clathrin-coated vesicle"/>
    <property type="evidence" value="ECO:0007669"/>
    <property type="project" value="InterPro"/>
</dbReference>
<organism evidence="3 4">
    <name type="scientific">Mucor circinelloides f. circinelloides (strain 1006PhL)</name>
    <name type="common">Mucormycosis agent</name>
    <name type="synonym">Calyptromyces circinelloides</name>
    <dbReference type="NCBI Taxonomy" id="1220926"/>
    <lineage>
        <taxon>Eukaryota</taxon>
        <taxon>Fungi</taxon>
        <taxon>Fungi incertae sedis</taxon>
        <taxon>Mucoromycota</taxon>
        <taxon>Mucoromycotina</taxon>
        <taxon>Mucoromycetes</taxon>
        <taxon>Mucorales</taxon>
        <taxon>Mucorineae</taxon>
        <taxon>Mucoraceae</taxon>
        <taxon>Mucor</taxon>
    </lineage>
</organism>
<dbReference type="Gene3D" id="1.25.40.90">
    <property type="match status" value="1"/>
</dbReference>
<dbReference type="Proteomes" id="UP000014254">
    <property type="component" value="Unassembled WGS sequence"/>
</dbReference>
<name>S2JDC8_MUCC1</name>
<dbReference type="SUPFAM" id="SSF89009">
    <property type="entry name" value="GAT-like domain"/>
    <property type="match status" value="1"/>
</dbReference>
<keyword evidence="4" id="KW-1185">Reference proteome</keyword>
<dbReference type="GO" id="GO:0005905">
    <property type="term" value="C:clathrin-coated pit"/>
    <property type="evidence" value="ECO:0007669"/>
    <property type="project" value="TreeGrafter"/>
</dbReference>
<dbReference type="GO" id="GO:0032050">
    <property type="term" value="F:clathrin heavy chain binding"/>
    <property type="evidence" value="ECO:0007669"/>
    <property type="project" value="TreeGrafter"/>
</dbReference>
<dbReference type="InterPro" id="IPR045192">
    <property type="entry name" value="AP180-like"/>
</dbReference>
<dbReference type="SMART" id="SM00273">
    <property type="entry name" value="ENTH"/>
    <property type="match status" value="1"/>
</dbReference>
<dbReference type="InParanoid" id="S2JDC8"/>
<dbReference type="GO" id="GO:0006900">
    <property type="term" value="P:vesicle budding from membrane"/>
    <property type="evidence" value="ECO:0007669"/>
    <property type="project" value="TreeGrafter"/>
</dbReference>
<dbReference type="eggNOG" id="KOG0251">
    <property type="taxonomic scope" value="Eukaryota"/>
</dbReference>
<dbReference type="InterPro" id="IPR013809">
    <property type="entry name" value="ENTH"/>
</dbReference>
<feature type="domain" description="ENTH" evidence="2">
    <location>
        <begin position="1"/>
        <end position="123"/>
    </location>
</feature>
<dbReference type="VEuPathDB" id="FungiDB:HMPREF1544_04870"/>
<reference evidence="4" key="1">
    <citation type="submission" date="2013-05" db="EMBL/GenBank/DDBJ databases">
        <title>The Genome sequence of Mucor circinelloides f. circinelloides 1006PhL.</title>
        <authorList>
            <consortium name="The Broad Institute Genomics Platform"/>
            <person name="Cuomo C."/>
            <person name="Earl A."/>
            <person name="Findley K."/>
            <person name="Lee S.C."/>
            <person name="Walker B."/>
            <person name="Young S."/>
            <person name="Zeng Q."/>
            <person name="Gargeya S."/>
            <person name="Fitzgerald M."/>
            <person name="Haas B."/>
            <person name="Abouelleil A."/>
            <person name="Allen A.W."/>
            <person name="Alvarado L."/>
            <person name="Arachchi H.M."/>
            <person name="Berlin A.M."/>
            <person name="Chapman S.B."/>
            <person name="Gainer-Dewar J."/>
            <person name="Goldberg J."/>
            <person name="Griggs A."/>
            <person name="Gujja S."/>
            <person name="Hansen M."/>
            <person name="Howarth C."/>
            <person name="Imamovic A."/>
            <person name="Ireland A."/>
            <person name="Larimer J."/>
            <person name="McCowan C."/>
            <person name="Murphy C."/>
            <person name="Pearson M."/>
            <person name="Poon T.W."/>
            <person name="Priest M."/>
            <person name="Roberts A."/>
            <person name="Saif S."/>
            <person name="Shea T."/>
            <person name="Sisk P."/>
            <person name="Sykes S."/>
            <person name="Wortman J."/>
            <person name="Nusbaum C."/>
            <person name="Birren B."/>
        </authorList>
    </citation>
    <scope>NUCLEOTIDE SEQUENCE [LARGE SCALE GENOMIC DNA]</scope>
    <source>
        <strain evidence="4">1006PhL</strain>
    </source>
</reference>
<dbReference type="Pfam" id="PF07651">
    <property type="entry name" value="ANTH"/>
    <property type="match status" value="1"/>
</dbReference>
<dbReference type="OMA" id="AWTIVFK"/>
<dbReference type="InterPro" id="IPR008942">
    <property type="entry name" value="ENTH_VHS"/>
</dbReference>
<sequence>METAVRKATRLEYRPPKEKHLQTLKNLTFENPASIDGILMNLEKRLRERSWIITYKVLVILHYLMREGNCVRVVDAVIKRPSVLDASRIKNKSHTPANVQNIYLYRAYLDERVIAFRHLRRDYVAESSSKEEGRLRHLLIKDGLLKETAALQRQMESVLKCKFYLDEKDPQITWFAYRMVIEDLLALFQAVNEGVVNILEHYFEMNKPDATTALNVYKTFAQQAELTIAYLNDARKLENDIQLSIPAIKHAPLSLAAALEEYLNDGSADQVTTSQAKPLPSAINTSVQRSQSVSQQYFQPTMQQTQPQPQPQPQLQSMQQAYNQSQIQNDPFSIQQQQQQQQAAMDAAFSTVNRQSTFSLPQQQQGIITSPQASSPVQAQNPFLNTMSQSPIHTNFNSSFAAISVQGTSSPYAARSATFSPAMSHVNNSNPFRSMSMSSPQGHTSLSSIDFNSPPPPQQIVVAKPSPYQLFQQPQATGTNPFSPVTPPLTPNPPINSFMNPQQQQFPSNPFMTQQNASHTGANANYSAF</sequence>
<dbReference type="InterPro" id="IPR011417">
    <property type="entry name" value="ANTH_dom"/>
</dbReference>
<dbReference type="CDD" id="cd16988">
    <property type="entry name" value="ANTH_N_YAP180"/>
    <property type="match status" value="1"/>
</dbReference>
<protein>
    <recommendedName>
        <fullName evidence="2">ENTH domain-containing protein</fullName>
    </recommendedName>
</protein>
<evidence type="ECO:0000313" key="3">
    <source>
        <dbReference type="EMBL" id="EPB88286.1"/>
    </source>
</evidence>
<dbReference type="STRING" id="1220926.S2JDC8"/>